<comment type="caution">
    <text evidence="2">The sequence shown here is derived from an EMBL/GenBank/DDBJ whole genome shotgun (WGS) entry which is preliminary data.</text>
</comment>
<evidence type="ECO:0000313" key="2">
    <source>
        <dbReference type="EMBL" id="RDX91232.1"/>
    </source>
</evidence>
<protein>
    <submittedName>
        <fullName evidence="2">Uncharacterized protein</fullName>
    </submittedName>
</protein>
<feature type="chain" id="PRO_5016935441" evidence="1">
    <location>
        <begin position="17"/>
        <end position="49"/>
    </location>
</feature>
<evidence type="ECO:0000256" key="1">
    <source>
        <dbReference type="SAM" id="SignalP"/>
    </source>
</evidence>
<dbReference type="Proteomes" id="UP000257109">
    <property type="component" value="Unassembled WGS sequence"/>
</dbReference>
<organism evidence="2 3">
    <name type="scientific">Mucuna pruriens</name>
    <name type="common">Velvet bean</name>
    <name type="synonym">Dolichos pruriens</name>
    <dbReference type="NCBI Taxonomy" id="157652"/>
    <lineage>
        <taxon>Eukaryota</taxon>
        <taxon>Viridiplantae</taxon>
        <taxon>Streptophyta</taxon>
        <taxon>Embryophyta</taxon>
        <taxon>Tracheophyta</taxon>
        <taxon>Spermatophyta</taxon>
        <taxon>Magnoliopsida</taxon>
        <taxon>eudicotyledons</taxon>
        <taxon>Gunneridae</taxon>
        <taxon>Pentapetalae</taxon>
        <taxon>rosids</taxon>
        <taxon>fabids</taxon>
        <taxon>Fabales</taxon>
        <taxon>Fabaceae</taxon>
        <taxon>Papilionoideae</taxon>
        <taxon>50 kb inversion clade</taxon>
        <taxon>NPAAA clade</taxon>
        <taxon>indigoferoid/millettioid clade</taxon>
        <taxon>Phaseoleae</taxon>
        <taxon>Mucuna</taxon>
    </lineage>
</organism>
<dbReference type="EMBL" id="QJKJ01005176">
    <property type="protein sequence ID" value="RDX91232.1"/>
    <property type="molecule type" value="Genomic_DNA"/>
</dbReference>
<keyword evidence="3" id="KW-1185">Reference proteome</keyword>
<gene>
    <name evidence="2" type="ORF">CR513_26819</name>
</gene>
<accession>A0A371GL00</accession>
<name>A0A371GL00_MUCPR</name>
<keyword evidence="1" id="KW-0732">Signal</keyword>
<reference evidence="2" key="1">
    <citation type="submission" date="2018-05" db="EMBL/GenBank/DDBJ databases">
        <title>Draft genome of Mucuna pruriens seed.</title>
        <authorList>
            <person name="Nnadi N.E."/>
            <person name="Vos R."/>
            <person name="Hasami M.H."/>
            <person name="Devisetty U.K."/>
            <person name="Aguiy J.C."/>
        </authorList>
    </citation>
    <scope>NUCLEOTIDE SEQUENCE [LARGE SCALE GENOMIC DNA]</scope>
    <source>
        <strain evidence="2">JCA_2017</strain>
    </source>
</reference>
<evidence type="ECO:0000313" key="3">
    <source>
        <dbReference type="Proteomes" id="UP000257109"/>
    </source>
</evidence>
<dbReference type="AlphaFoldDB" id="A0A371GL00"/>
<proteinExistence type="predicted"/>
<feature type="signal peptide" evidence="1">
    <location>
        <begin position="1"/>
        <end position="16"/>
    </location>
</feature>
<sequence>MLLMILLPSKLTTLMTNGFCRVLSNLCSQIQIVLCRNELLLPHSHSSPQ</sequence>